<dbReference type="EMBL" id="JBGMEK010000029">
    <property type="protein sequence ID" value="MFA0811944.1"/>
    <property type="molecule type" value="Genomic_DNA"/>
</dbReference>
<proteinExistence type="predicted"/>
<name>A0ABV4P1U4_9GAMM</name>
<organism evidence="1 2">
    <name type="scientific">Microbulbifer epialgicus</name>
    <dbReference type="NCBI Taxonomy" id="393907"/>
    <lineage>
        <taxon>Bacteria</taxon>
        <taxon>Pseudomonadati</taxon>
        <taxon>Pseudomonadota</taxon>
        <taxon>Gammaproteobacteria</taxon>
        <taxon>Cellvibrionales</taxon>
        <taxon>Microbulbiferaceae</taxon>
        <taxon>Microbulbifer</taxon>
    </lineage>
</organism>
<comment type="caution">
    <text evidence="1">The sequence shown here is derived from an EMBL/GenBank/DDBJ whole genome shotgun (WGS) entry which is preliminary data.</text>
</comment>
<protein>
    <submittedName>
        <fullName evidence="1">Uncharacterized protein</fullName>
    </submittedName>
</protein>
<keyword evidence="2" id="KW-1185">Reference proteome</keyword>
<dbReference type="RefSeq" id="WP_371839554.1">
    <property type="nucleotide sequence ID" value="NZ_JBGMEK010000029.1"/>
</dbReference>
<sequence>MSSSSKIVDDLMLRLNQIYCLSLPLLPLTGWPAAVVTLWNKVVDWLPGEPPPPQTVVVEGTWKPFGSGNFVFEDLRINIYRD</sequence>
<evidence type="ECO:0000313" key="1">
    <source>
        <dbReference type="EMBL" id="MFA0811944.1"/>
    </source>
</evidence>
<evidence type="ECO:0000313" key="2">
    <source>
        <dbReference type="Proteomes" id="UP001569428"/>
    </source>
</evidence>
<dbReference type="Proteomes" id="UP001569428">
    <property type="component" value="Unassembled WGS sequence"/>
</dbReference>
<reference evidence="1 2" key="1">
    <citation type="submission" date="2024-08" db="EMBL/GenBank/DDBJ databases">
        <authorList>
            <person name="Ishaq N."/>
        </authorList>
    </citation>
    <scope>NUCLEOTIDE SEQUENCE [LARGE SCALE GENOMIC DNA]</scope>
    <source>
        <strain evidence="1 2">DSM 18651</strain>
    </source>
</reference>
<gene>
    <name evidence="1" type="ORF">ACCI49_13570</name>
</gene>
<accession>A0ABV4P1U4</accession>